<keyword evidence="1 4" id="KW-0378">Hydrolase</keyword>
<dbReference type="PRINTS" id="PR00412">
    <property type="entry name" value="EPOXHYDRLASE"/>
</dbReference>
<dbReference type="AlphaFoldDB" id="A0A2C5XLL2"/>
<dbReference type="OrthoDB" id="408373at2759"/>
<dbReference type="InterPro" id="IPR000073">
    <property type="entry name" value="AB_hydrolase_1"/>
</dbReference>
<comment type="similarity">
    <text evidence="2">Belongs to the AB hydrolase superfamily. Epoxide hydrolase family.</text>
</comment>
<organism evidence="4 5">
    <name type="scientific">Ceratocystis fimbriata CBS 114723</name>
    <dbReference type="NCBI Taxonomy" id="1035309"/>
    <lineage>
        <taxon>Eukaryota</taxon>
        <taxon>Fungi</taxon>
        <taxon>Dikarya</taxon>
        <taxon>Ascomycota</taxon>
        <taxon>Pezizomycotina</taxon>
        <taxon>Sordariomycetes</taxon>
        <taxon>Hypocreomycetidae</taxon>
        <taxon>Microascales</taxon>
        <taxon>Ceratocystidaceae</taxon>
        <taxon>Ceratocystis</taxon>
    </lineage>
</organism>
<protein>
    <submittedName>
        <fullName evidence="4">Bifunctional epoxide hydrolase 2</fullName>
    </submittedName>
</protein>
<evidence type="ECO:0000256" key="1">
    <source>
        <dbReference type="ARBA" id="ARBA00022801"/>
    </source>
</evidence>
<dbReference type="EMBL" id="APWK03000003">
    <property type="protein sequence ID" value="PHH56122.1"/>
    <property type="molecule type" value="Genomic_DNA"/>
</dbReference>
<gene>
    <name evidence="4" type="primary">Ephx2</name>
    <name evidence="4" type="ORF">CFIMG_003454RA</name>
</gene>
<accession>A0A2C5XLL2</accession>
<dbReference type="STRING" id="1035309.A0A2C5XLL2"/>
<comment type="caution">
    <text evidence="4">The sequence shown here is derived from an EMBL/GenBank/DDBJ whole genome shotgun (WGS) entry which is preliminary data.</text>
</comment>
<dbReference type="SUPFAM" id="SSF53474">
    <property type="entry name" value="alpha/beta-Hydrolases"/>
    <property type="match status" value="1"/>
</dbReference>
<reference evidence="4 5" key="1">
    <citation type="journal article" date="2013" name="Fungal Biol.">
        <title>Analysis of microsatellite markers in the genome of the plant pathogen Ceratocystis fimbriata.</title>
        <authorList>
            <person name="Simpson M.C."/>
            <person name="Wilken P.M."/>
            <person name="Coetzee M.P."/>
            <person name="Wingfield M.J."/>
            <person name="Wingfield B.D."/>
        </authorList>
    </citation>
    <scope>NUCLEOTIDE SEQUENCE [LARGE SCALE GENOMIC DNA]</scope>
    <source>
        <strain evidence="4 5">CBS 114723</strain>
    </source>
</reference>
<sequence length="340" mass="37279">MADTAVPGLPDAIYKTATVNGNTYRYIYASPKNSKPVDTVLLVHGFPDLAIGWRHQIPKLVSLGLQVIVPDQLGYGGTDAPDALEKYSFKSVSDDLSALVRLEVGSSTAQILLGGHDWGGLVAWRLAEWYPELVKAIFTVCTPYVAPAETFFDIDAIVKSGVAPSFGYQIQFCSGEVEKAANDRDGIRSFLAILFGAQKPGGGLLFSPATGVDLENLRLATESPLVAATELDYHADQQARNGLKGALNWYRTRRINFDDERVLPRDRVFKIPALFIQARNDVAIRPEMSRGMDKHFSNLTRAETEAGHWALLQASGEVNDCIEKWLKSQGLVLEKASARI</sequence>
<dbReference type="Pfam" id="PF00561">
    <property type="entry name" value="Abhydrolase_1"/>
    <property type="match status" value="1"/>
</dbReference>
<reference evidence="4 5" key="2">
    <citation type="journal article" date="2013" name="IMA Fungus">
        <title>IMA Genome-F 1: Ceratocystis fimbriata: Draft nuclear genome sequence for the plant pathogen, Ceratocystis fimbriata.</title>
        <authorList>
            <person name="Wilken P.M."/>
            <person name="Steenkamp E.T."/>
            <person name="Wingfield M.J."/>
            <person name="de Beer Z.W."/>
            <person name="Wingfield B.D."/>
        </authorList>
    </citation>
    <scope>NUCLEOTIDE SEQUENCE [LARGE SCALE GENOMIC DNA]</scope>
    <source>
        <strain evidence="4 5">CBS 114723</strain>
    </source>
</reference>
<evidence type="ECO:0000256" key="2">
    <source>
        <dbReference type="ARBA" id="ARBA00038334"/>
    </source>
</evidence>
<dbReference type="PANTHER" id="PTHR43329">
    <property type="entry name" value="EPOXIDE HYDROLASE"/>
    <property type="match status" value="1"/>
</dbReference>
<dbReference type="Gene3D" id="3.40.50.1820">
    <property type="entry name" value="alpha/beta hydrolase"/>
    <property type="match status" value="1"/>
</dbReference>
<proteinExistence type="inferred from homology"/>
<dbReference type="PRINTS" id="PR00111">
    <property type="entry name" value="ABHYDROLASE"/>
</dbReference>
<evidence type="ECO:0000259" key="3">
    <source>
        <dbReference type="Pfam" id="PF00561"/>
    </source>
</evidence>
<dbReference type="InterPro" id="IPR029058">
    <property type="entry name" value="AB_hydrolase_fold"/>
</dbReference>
<dbReference type="GO" id="GO:0016787">
    <property type="term" value="F:hydrolase activity"/>
    <property type="evidence" value="ECO:0007669"/>
    <property type="project" value="UniProtKB-KW"/>
</dbReference>
<evidence type="ECO:0000313" key="5">
    <source>
        <dbReference type="Proteomes" id="UP000222788"/>
    </source>
</evidence>
<feature type="domain" description="AB hydrolase-1" evidence="3">
    <location>
        <begin position="39"/>
        <end position="313"/>
    </location>
</feature>
<evidence type="ECO:0000313" key="4">
    <source>
        <dbReference type="EMBL" id="PHH56122.1"/>
    </source>
</evidence>
<dbReference type="InterPro" id="IPR000639">
    <property type="entry name" value="Epox_hydrolase-like"/>
</dbReference>
<keyword evidence="5" id="KW-1185">Reference proteome</keyword>
<name>A0A2C5XLL2_9PEZI</name>
<dbReference type="Proteomes" id="UP000222788">
    <property type="component" value="Unassembled WGS sequence"/>
</dbReference>